<sequence length="80" mass="8783">MAVLALWGDEQQHFMHTRGVPPVSGLALRGDESRAAGFLVCNHDHGSAIAAPGRDLRQPFEFWVGDSSHTVSKSTRDSYF</sequence>
<evidence type="ECO:0000313" key="1">
    <source>
        <dbReference type="EMBL" id="OWM73217.1"/>
    </source>
</evidence>
<dbReference type="AlphaFoldDB" id="A0A218WK59"/>
<accession>A0A218WK59</accession>
<gene>
    <name evidence="1" type="ORF">CDL15_Pgr001331</name>
</gene>
<protein>
    <submittedName>
        <fullName evidence="1">Uncharacterized protein</fullName>
    </submittedName>
</protein>
<dbReference type="EMBL" id="MTKT01003953">
    <property type="protein sequence ID" value="OWM73217.1"/>
    <property type="molecule type" value="Genomic_DNA"/>
</dbReference>
<comment type="caution">
    <text evidence="1">The sequence shown here is derived from an EMBL/GenBank/DDBJ whole genome shotgun (WGS) entry which is preliminary data.</text>
</comment>
<proteinExistence type="predicted"/>
<evidence type="ECO:0000313" key="2">
    <source>
        <dbReference type="Proteomes" id="UP000197138"/>
    </source>
</evidence>
<name>A0A218WK59_PUNGR</name>
<dbReference type="Proteomes" id="UP000197138">
    <property type="component" value="Unassembled WGS sequence"/>
</dbReference>
<reference evidence="2" key="1">
    <citation type="journal article" date="2017" name="Plant J.">
        <title>The pomegranate (Punica granatum L.) genome and the genomics of punicalagin biosynthesis.</title>
        <authorList>
            <person name="Qin G."/>
            <person name="Xu C."/>
            <person name="Ming R."/>
            <person name="Tang H."/>
            <person name="Guyot R."/>
            <person name="Kramer E.M."/>
            <person name="Hu Y."/>
            <person name="Yi X."/>
            <person name="Qi Y."/>
            <person name="Xu X."/>
            <person name="Gao Z."/>
            <person name="Pan H."/>
            <person name="Jian J."/>
            <person name="Tian Y."/>
            <person name="Yue Z."/>
            <person name="Xu Y."/>
        </authorList>
    </citation>
    <scope>NUCLEOTIDE SEQUENCE [LARGE SCALE GENOMIC DNA]</scope>
    <source>
        <strain evidence="2">cv. Dabenzi</strain>
    </source>
</reference>
<organism evidence="1 2">
    <name type="scientific">Punica granatum</name>
    <name type="common">Pomegranate</name>
    <dbReference type="NCBI Taxonomy" id="22663"/>
    <lineage>
        <taxon>Eukaryota</taxon>
        <taxon>Viridiplantae</taxon>
        <taxon>Streptophyta</taxon>
        <taxon>Embryophyta</taxon>
        <taxon>Tracheophyta</taxon>
        <taxon>Spermatophyta</taxon>
        <taxon>Magnoliopsida</taxon>
        <taxon>eudicotyledons</taxon>
        <taxon>Gunneridae</taxon>
        <taxon>Pentapetalae</taxon>
        <taxon>rosids</taxon>
        <taxon>malvids</taxon>
        <taxon>Myrtales</taxon>
        <taxon>Lythraceae</taxon>
        <taxon>Punica</taxon>
    </lineage>
</organism>